<keyword evidence="6" id="KW-1185">Reference proteome</keyword>
<dbReference type="EMBL" id="JAHFZB010000012">
    <property type="protein sequence ID" value="KAK6483673.1"/>
    <property type="molecule type" value="Genomic_DNA"/>
</dbReference>
<dbReference type="InterPro" id="IPR021475">
    <property type="entry name" value="Pants/Emi1-like"/>
</dbReference>
<accession>A0ABR0ZFW9</accession>
<name>A0ABR0ZFW9_HUSHU</name>
<comment type="subcellular location">
    <subcellularLocation>
        <location evidence="2">Synaptic cleft</location>
    </subcellularLocation>
</comment>
<dbReference type="PANTHER" id="PTHR28052:SF1">
    <property type="entry name" value="UPF0545 PROTEIN C22ORF39"/>
    <property type="match status" value="1"/>
</dbReference>
<evidence type="ECO:0000313" key="5">
    <source>
        <dbReference type="EMBL" id="KAK6483673.1"/>
    </source>
</evidence>
<reference evidence="5 6" key="1">
    <citation type="submission" date="2021-05" db="EMBL/GenBank/DDBJ databases">
        <authorList>
            <person name="Zahm M."/>
            <person name="Klopp C."/>
            <person name="Cabau C."/>
            <person name="Kuhl H."/>
            <person name="Suciu R."/>
            <person name="Ciorpac M."/>
            <person name="Holostenco D."/>
            <person name="Gessner J."/>
            <person name="Wuertz S."/>
            <person name="Hohne C."/>
            <person name="Stock M."/>
            <person name="Gislard M."/>
            <person name="Lluch J."/>
            <person name="Milhes M."/>
            <person name="Lampietro C."/>
            <person name="Lopez Roques C."/>
            <person name="Donnadieu C."/>
            <person name="Du K."/>
            <person name="Schartl M."/>
            <person name="Guiguen Y."/>
        </authorList>
    </citation>
    <scope>NUCLEOTIDE SEQUENCE [LARGE SCALE GENOMIC DNA]</scope>
    <source>
        <strain evidence="5">Hh-F2</strain>
        <tissue evidence="5">Blood</tissue>
    </source>
</reference>
<evidence type="ECO:0000256" key="4">
    <source>
        <dbReference type="ARBA" id="ARBA00044235"/>
    </source>
</evidence>
<comment type="similarity">
    <text evidence="1">Belongs to the UPF0545 family.</text>
</comment>
<dbReference type="PANTHER" id="PTHR28052">
    <property type="entry name" value="UPF0545 PROTEIN C22ORF39"/>
    <property type="match status" value="1"/>
</dbReference>
<protein>
    <recommendedName>
        <fullName evidence="3">Synaptic plasticity regulator PANTS</fullName>
    </recommendedName>
    <alternativeName>
        <fullName evidence="4">Plasticity-associated neural transcript short</fullName>
    </alternativeName>
</protein>
<dbReference type="Proteomes" id="UP001369086">
    <property type="component" value="Unassembled WGS sequence"/>
</dbReference>
<dbReference type="Pfam" id="PF11326">
    <property type="entry name" value="PANTS-like"/>
    <property type="match status" value="1"/>
</dbReference>
<organism evidence="5 6">
    <name type="scientific">Huso huso</name>
    <name type="common">Beluga</name>
    <name type="synonym">Acipenser huso</name>
    <dbReference type="NCBI Taxonomy" id="61971"/>
    <lineage>
        <taxon>Eukaryota</taxon>
        <taxon>Metazoa</taxon>
        <taxon>Chordata</taxon>
        <taxon>Craniata</taxon>
        <taxon>Vertebrata</taxon>
        <taxon>Euteleostomi</taxon>
        <taxon>Actinopterygii</taxon>
        <taxon>Chondrostei</taxon>
        <taxon>Acipenseriformes</taxon>
        <taxon>Acipenseridae</taxon>
        <taxon>Huso</taxon>
    </lineage>
</organism>
<comment type="caution">
    <text evidence="5">The sequence shown here is derived from an EMBL/GenBank/DDBJ whole genome shotgun (WGS) entry which is preliminary data.</text>
</comment>
<gene>
    <name evidence="5" type="ORF">HHUSO_G15219</name>
</gene>
<proteinExistence type="inferred from homology"/>
<sequence>MAGTGTAWRPPRACDDYWSEYKHCKSLLHRFHCYYTLGEPPSCQQWKADYYTCRDWEKHQTTEAKEALRGSERQRVAQQQKHASVWELRKKPPADWHLPLDYRNPKDSRAATGGAGLGGLRESDEQFFFFFFFLYI</sequence>
<evidence type="ECO:0000256" key="2">
    <source>
        <dbReference type="ARBA" id="ARBA00043942"/>
    </source>
</evidence>
<evidence type="ECO:0000313" key="6">
    <source>
        <dbReference type="Proteomes" id="UP001369086"/>
    </source>
</evidence>
<evidence type="ECO:0000256" key="1">
    <source>
        <dbReference type="ARBA" id="ARBA00006412"/>
    </source>
</evidence>
<evidence type="ECO:0000256" key="3">
    <source>
        <dbReference type="ARBA" id="ARBA00044072"/>
    </source>
</evidence>